<protein>
    <submittedName>
        <fullName evidence="2">Uncharacterized protein</fullName>
    </submittedName>
</protein>
<keyword evidence="3" id="KW-1185">Reference proteome</keyword>
<feature type="region of interest" description="Disordered" evidence="1">
    <location>
        <begin position="85"/>
        <end position="114"/>
    </location>
</feature>
<evidence type="ECO:0000313" key="2">
    <source>
        <dbReference type="EMBL" id="WEL39613.1"/>
    </source>
</evidence>
<name>A0ABY8CL44_ENCHE</name>
<evidence type="ECO:0000313" key="3">
    <source>
        <dbReference type="Proteomes" id="UP001217963"/>
    </source>
</evidence>
<reference evidence="2 3" key="1">
    <citation type="submission" date="2023-02" db="EMBL/GenBank/DDBJ databases">
        <title>Encephalitozoon hellem ATCC 50451 complete genome.</title>
        <authorList>
            <person name="Mascarenhas dos Santos A.C."/>
            <person name="Julian A.T."/>
            <person name="Pombert J.-F."/>
        </authorList>
    </citation>
    <scope>NUCLEOTIDE SEQUENCE [LARGE SCALE GENOMIC DNA]</scope>
    <source>
        <strain evidence="2 3">ATCC 50451</strain>
    </source>
</reference>
<evidence type="ECO:0000256" key="1">
    <source>
        <dbReference type="SAM" id="MobiDB-lite"/>
    </source>
</evidence>
<sequence>MGGEWKSLRIEHNLSHERIIEWEKIIKQHIRQNSLNLETENEIERYSDRYFKSRLSSDMIKEIVDGELMPPEISRIFGERREKKMEDIGEIESSAEEEITVSEEIENSGEIENDYVDNFYEDEDELTEEKNEEGFF</sequence>
<dbReference type="EMBL" id="CP119071">
    <property type="protein sequence ID" value="WEL39613.1"/>
    <property type="molecule type" value="Genomic_DNA"/>
</dbReference>
<gene>
    <name evidence="2" type="ORF">PFJ87_10g00600</name>
</gene>
<organism evidence="2 3">
    <name type="scientific">Encephalitozoon hellem</name>
    <name type="common">Microsporidian parasite</name>
    <dbReference type="NCBI Taxonomy" id="27973"/>
    <lineage>
        <taxon>Eukaryota</taxon>
        <taxon>Fungi</taxon>
        <taxon>Fungi incertae sedis</taxon>
        <taxon>Microsporidia</taxon>
        <taxon>Unikaryonidae</taxon>
        <taxon>Encephalitozoon</taxon>
    </lineage>
</organism>
<feature type="compositionally biased region" description="Acidic residues" evidence="1">
    <location>
        <begin position="88"/>
        <end position="114"/>
    </location>
</feature>
<proteinExistence type="predicted"/>
<dbReference type="Proteomes" id="UP001217963">
    <property type="component" value="Chromosome X"/>
</dbReference>
<accession>A0ABY8CL44</accession>